<dbReference type="AlphaFoldDB" id="A0A183A4D1"/>
<organism evidence="3">
    <name type="scientific">Echinostoma caproni</name>
    <dbReference type="NCBI Taxonomy" id="27848"/>
    <lineage>
        <taxon>Eukaryota</taxon>
        <taxon>Metazoa</taxon>
        <taxon>Spiralia</taxon>
        <taxon>Lophotrochozoa</taxon>
        <taxon>Platyhelminthes</taxon>
        <taxon>Trematoda</taxon>
        <taxon>Digenea</taxon>
        <taxon>Plagiorchiida</taxon>
        <taxon>Echinostomata</taxon>
        <taxon>Echinostomatoidea</taxon>
        <taxon>Echinostomatidae</taxon>
        <taxon>Echinostoma</taxon>
    </lineage>
</organism>
<reference evidence="1 2" key="2">
    <citation type="submission" date="2018-11" db="EMBL/GenBank/DDBJ databases">
        <authorList>
            <consortium name="Pathogen Informatics"/>
        </authorList>
    </citation>
    <scope>NUCLEOTIDE SEQUENCE [LARGE SCALE GENOMIC DNA]</scope>
    <source>
        <strain evidence="1 2">Egypt</strain>
    </source>
</reference>
<protein>
    <submittedName>
        <fullName evidence="3">Transcriptional regulator</fullName>
    </submittedName>
</protein>
<gene>
    <name evidence="1" type="ORF">ECPE_LOCUS1816</name>
</gene>
<dbReference type="WBParaSite" id="ECPE_0000181601-mRNA-1">
    <property type="protein sequence ID" value="ECPE_0000181601-mRNA-1"/>
    <property type="gene ID" value="ECPE_0000181601"/>
</dbReference>
<evidence type="ECO:0000313" key="3">
    <source>
        <dbReference type="WBParaSite" id="ECPE_0000181601-mRNA-1"/>
    </source>
</evidence>
<evidence type="ECO:0000313" key="1">
    <source>
        <dbReference type="EMBL" id="VDP46907.1"/>
    </source>
</evidence>
<keyword evidence="2" id="KW-1185">Reference proteome</keyword>
<dbReference type="OrthoDB" id="6274516at2759"/>
<reference evidence="3" key="1">
    <citation type="submission" date="2016-06" db="UniProtKB">
        <authorList>
            <consortium name="WormBaseParasite"/>
        </authorList>
    </citation>
    <scope>IDENTIFICATION</scope>
</reference>
<sequence length="76" mass="8515">MSTKIPDVKERRLLSASVDYPLHRLAGKYMLDDMCDQQRMLLVSSSAGTSDPEQDQVVADLRSRMEQLSCAINVLS</sequence>
<dbReference type="Proteomes" id="UP000272942">
    <property type="component" value="Unassembled WGS sequence"/>
</dbReference>
<dbReference type="EMBL" id="UZAN01015939">
    <property type="protein sequence ID" value="VDP46907.1"/>
    <property type="molecule type" value="Genomic_DNA"/>
</dbReference>
<evidence type="ECO:0000313" key="2">
    <source>
        <dbReference type="Proteomes" id="UP000272942"/>
    </source>
</evidence>
<proteinExistence type="predicted"/>
<name>A0A183A4D1_9TREM</name>
<accession>A0A183A4D1</accession>